<sequence length="108" mass="10907">MKLTDTTSGPMGVTVTPGKVPEGTVSFHASSTGTLAHELVVLSLAKGQAIGKRPTGSDARVSETGSLGEASRNCGGGEGQGIAPGSVGWVTLTEHSGRYELLCNFPGH</sequence>
<dbReference type="EMBL" id="JADBEK010000001">
    <property type="protein sequence ID" value="MBE1588282.1"/>
    <property type="molecule type" value="Genomic_DNA"/>
</dbReference>
<name>A0ABR9M6W8_9ACTN</name>
<evidence type="ECO:0000256" key="1">
    <source>
        <dbReference type="SAM" id="MobiDB-lite"/>
    </source>
</evidence>
<feature type="region of interest" description="Disordered" evidence="1">
    <location>
        <begin position="51"/>
        <end position="80"/>
    </location>
</feature>
<dbReference type="InterPro" id="IPR008972">
    <property type="entry name" value="Cupredoxin"/>
</dbReference>
<evidence type="ECO:0000313" key="2">
    <source>
        <dbReference type="EMBL" id="MBE1588282.1"/>
    </source>
</evidence>
<keyword evidence="3" id="KW-1185">Reference proteome</keyword>
<reference evidence="2 3" key="1">
    <citation type="submission" date="2020-10" db="EMBL/GenBank/DDBJ databases">
        <title>Sequencing the genomes of 1000 actinobacteria strains.</title>
        <authorList>
            <person name="Klenk H.-P."/>
        </authorList>
    </citation>
    <scope>NUCLEOTIDE SEQUENCE [LARGE SCALE GENOMIC DNA]</scope>
    <source>
        <strain evidence="2 3">DSM 43173</strain>
    </source>
</reference>
<proteinExistence type="predicted"/>
<protein>
    <submittedName>
        <fullName evidence="2">Cupredoxin-like copper-binding protein</fullName>
    </submittedName>
</protein>
<dbReference type="RefSeq" id="WP_192788524.1">
    <property type="nucleotide sequence ID" value="NZ_JADBEK010000001.1"/>
</dbReference>
<gene>
    <name evidence="2" type="ORF">H4W80_006540</name>
</gene>
<dbReference type="Proteomes" id="UP000633509">
    <property type="component" value="Unassembled WGS sequence"/>
</dbReference>
<organism evidence="2 3">
    <name type="scientific">Nonomuraea angiospora</name>
    <dbReference type="NCBI Taxonomy" id="46172"/>
    <lineage>
        <taxon>Bacteria</taxon>
        <taxon>Bacillati</taxon>
        <taxon>Actinomycetota</taxon>
        <taxon>Actinomycetes</taxon>
        <taxon>Streptosporangiales</taxon>
        <taxon>Streptosporangiaceae</taxon>
        <taxon>Nonomuraea</taxon>
    </lineage>
</organism>
<dbReference type="Gene3D" id="2.60.40.420">
    <property type="entry name" value="Cupredoxins - blue copper proteins"/>
    <property type="match status" value="1"/>
</dbReference>
<accession>A0ABR9M6W8</accession>
<evidence type="ECO:0000313" key="3">
    <source>
        <dbReference type="Proteomes" id="UP000633509"/>
    </source>
</evidence>
<comment type="caution">
    <text evidence="2">The sequence shown here is derived from an EMBL/GenBank/DDBJ whole genome shotgun (WGS) entry which is preliminary data.</text>
</comment>
<dbReference type="SUPFAM" id="SSF49503">
    <property type="entry name" value="Cupredoxins"/>
    <property type="match status" value="1"/>
</dbReference>